<sequence>YSEGASYSCTTLREHYFFWAIPSNWIQISNKEKDTNDNGFPKTIEQLNEQIQQHNLPTKWKFSVDRQEEFPEAADFLHRTFLVKTIPDFVFSILSFSPPGWDLFDENDNIDTIIMEQPNITNEEQKNETEISHELS</sequence>
<dbReference type="EMBL" id="CAJVQB010101759">
    <property type="protein sequence ID" value="CAG8850568.1"/>
    <property type="molecule type" value="Genomic_DNA"/>
</dbReference>
<protein>
    <submittedName>
        <fullName evidence="1">11592_t:CDS:1</fullName>
    </submittedName>
</protein>
<accession>A0ABN7X9W7</accession>
<feature type="non-terminal residue" evidence="1">
    <location>
        <position position="1"/>
    </location>
</feature>
<keyword evidence="2" id="KW-1185">Reference proteome</keyword>
<evidence type="ECO:0000313" key="1">
    <source>
        <dbReference type="EMBL" id="CAG8850568.1"/>
    </source>
</evidence>
<evidence type="ECO:0000313" key="2">
    <source>
        <dbReference type="Proteomes" id="UP000789901"/>
    </source>
</evidence>
<name>A0ABN7X9W7_GIGMA</name>
<comment type="caution">
    <text evidence="1">The sequence shown here is derived from an EMBL/GenBank/DDBJ whole genome shotgun (WGS) entry which is preliminary data.</text>
</comment>
<dbReference type="Proteomes" id="UP000789901">
    <property type="component" value="Unassembled WGS sequence"/>
</dbReference>
<gene>
    <name evidence="1" type="ORF">GMARGA_LOCUS40281</name>
</gene>
<organism evidence="1 2">
    <name type="scientific">Gigaspora margarita</name>
    <dbReference type="NCBI Taxonomy" id="4874"/>
    <lineage>
        <taxon>Eukaryota</taxon>
        <taxon>Fungi</taxon>
        <taxon>Fungi incertae sedis</taxon>
        <taxon>Mucoromycota</taxon>
        <taxon>Glomeromycotina</taxon>
        <taxon>Glomeromycetes</taxon>
        <taxon>Diversisporales</taxon>
        <taxon>Gigasporaceae</taxon>
        <taxon>Gigaspora</taxon>
    </lineage>
</organism>
<proteinExistence type="predicted"/>
<reference evidence="1 2" key="1">
    <citation type="submission" date="2021-06" db="EMBL/GenBank/DDBJ databases">
        <authorList>
            <person name="Kallberg Y."/>
            <person name="Tangrot J."/>
            <person name="Rosling A."/>
        </authorList>
    </citation>
    <scope>NUCLEOTIDE SEQUENCE [LARGE SCALE GENOMIC DNA]</scope>
    <source>
        <strain evidence="1 2">120-4 pot B 10/14</strain>
    </source>
</reference>